<keyword evidence="1" id="KW-0479">Metal-binding</keyword>
<name>A0A2P6PK22_ROSCH</name>
<dbReference type="SUPFAM" id="SSF57756">
    <property type="entry name" value="Retrovirus zinc finger-like domains"/>
    <property type="match status" value="1"/>
</dbReference>
<keyword evidence="1" id="KW-0863">Zinc-finger</keyword>
<dbReference type="InterPro" id="IPR036875">
    <property type="entry name" value="Znf_CCHC_sf"/>
</dbReference>
<evidence type="ECO:0000259" key="2">
    <source>
        <dbReference type="PROSITE" id="PS50158"/>
    </source>
</evidence>
<protein>
    <submittedName>
        <fullName evidence="3">Putative transcription factor interactor and regulator CCHC(Zn) family</fullName>
    </submittedName>
</protein>
<evidence type="ECO:0000313" key="3">
    <source>
        <dbReference type="EMBL" id="PRQ22270.1"/>
    </source>
</evidence>
<accession>A0A2P6PK22</accession>
<dbReference type="GO" id="GO:0008270">
    <property type="term" value="F:zinc ion binding"/>
    <property type="evidence" value="ECO:0007669"/>
    <property type="project" value="UniProtKB-KW"/>
</dbReference>
<feature type="domain" description="CCHC-type" evidence="2">
    <location>
        <begin position="178"/>
        <end position="192"/>
    </location>
</feature>
<dbReference type="GO" id="GO:0003676">
    <property type="term" value="F:nucleic acid binding"/>
    <property type="evidence" value="ECO:0007669"/>
    <property type="project" value="InterPro"/>
</dbReference>
<organism evidence="3 4">
    <name type="scientific">Rosa chinensis</name>
    <name type="common">China rose</name>
    <dbReference type="NCBI Taxonomy" id="74649"/>
    <lineage>
        <taxon>Eukaryota</taxon>
        <taxon>Viridiplantae</taxon>
        <taxon>Streptophyta</taxon>
        <taxon>Embryophyta</taxon>
        <taxon>Tracheophyta</taxon>
        <taxon>Spermatophyta</taxon>
        <taxon>Magnoliopsida</taxon>
        <taxon>eudicotyledons</taxon>
        <taxon>Gunneridae</taxon>
        <taxon>Pentapetalae</taxon>
        <taxon>rosids</taxon>
        <taxon>fabids</taxon>
        <taxon>Rosales</taxon>
        <taxon>Rosaceae</taxon>
        <taxon>Rosoideae</taxon>
        <taxon>Rosoideae incertae sedis</taxon>
        <taxon>Rosa</taxon>
    </lineage>
</organism>
<evidence type="ECO:0000256" key="1">
    <source>
        <dbReference type="PROSITE-ProRule" id="PRU00047"/>
    </source>
</evidence>
<reference evidence="3 4" key="1">
    <citation type="journal article" date="2018" name="Nat. Genet.">
        <title>The Rosa genome provides new insights in the design of modern roses.</title>
        <authorList>
            <person name="Bendahmane M."/>
        </authorList>
    </citation>
    <scope>NUCLEOTIDE SEQUENCE [LARGE SCALE GENOMIC DNA]</scope>
    <source>
        <strain evidence="4">cv. Old Blush</strain>
    </source>
</reference>
<dbReference type="Gramene" id="PRQ22270">
    <property type="protein sequence ID" value="PRQ22270"/>
    <property type="gene ID" value="RchiOBHm_Chr6g0248451"/>
</dbReference>
<gene>
    <name evidence="3" type="ORF">RchiOBHm_Chr6g0248451</name>
</gene>
<sequence length="192" mass="21481">MSTIVRGSVAEQETALEYMTAIGLKFKENEKAEIHLLLDKLIKTKYEASGSVREHIMSIIQTTTRLRDLNVAFPDAFIIHICFENLPASFVPLRTAYFAQKEQWDLNELIAICVQEEELLKRDKSISVNLVNKPNWKGKNKASGSNTIVASEGTNGTKAVKLGPKKFGGKGKKSGNFKCFFCKKEGHIKKNC</sequence>
<proteinExistence type="predicted"/>
<dbReference type="EMBL" id="PDCK01000044">
    <property type="protein sequence ID" value="PRQ22270.1"/>
    <property type="molecule type" value="Genomic_DNA"/>
</dbReference>
<dbReference type="Pfam" id="PF14223">
    <property type="entry name" value="Retrotran_gag_2"/>
    <property type="match status" value="1"/>
</dbReference>
<dbReference type="Gene3D" id="4.10.60.10">
    <property type="entry name" value="Zinc finger, CCHC-type"/>
    <property type="match status" value="1"/>
</dbReference>
<keyword evidence="1" id="KW-0862">Zinc</keyword>
<dbReference type="InterPro" id="IPR001878">
    <property type="entry name" value="Znf_CCHC"/>
</dbReference>
<dbReference type="Proteomes" id="UP000238479">
    <property type="component" value="Chromosome 6"/>
</dbReference>
<dbReference type="PROSITE" id="PS50158">
    <property type="entry name" value="ZF_CCHC"/>
    <property type="match status" value="1"/>
</dbReference>
<dbReference type="OMA" id="HTCFFCK"/>
<comment type="caution">
    <text evidence="3">The sequence shown here is derived from an EMBL/GenBank/DDBJ whole genome shotgun (WGS) entry which is preliminary data.</text>
</comment>
<keyword evidence="4" id="KW-1185">Reference proteome</keyword>
<evidence type="ECO:0000313" key="4">
    <source>
        <dbReference type="Proteomes" id="UP000238479"/>
    </source>
</evidence>
<dbReference type="AlphaFoldDB" id="A0A2P6PK22"/>